<protein>
    <submittedName>
        <fullName evidence="1">Uncharacterized protein</fullName>
    </submittedName>
</protein>
<evidence type="ECO:0000313" key="2">
    <source>
        <dbReference type="Proteomes" id="UP000828390"/>
    </source>
</evidence>
<reference evidence="1" key="1">
    <citation type="journal article" date="2019" name="bioRxiv">
        <title>The Genome of the Zebra Mussel, Dreissena polymorpha: A Resource for Invasive Species Research.</title>
        <authorList>
            <person name="McCartney M.A."/>
            <person name="Auch B."/>
            <person name="Kono T."/>
            <person name="Mallez S."/>
            <person name="Zhang Y."/>
            <person name="Obille A."/>
            <person name="Becker A."/>
            <person name="Abrahante J.E."/>
            <person name="Garbe J."/>
            <person name="Badalamenti J.P."/>
            <person name="Herman A."/>
            <person name="Mangelson H."/>
            <person name="Liachko I."/>
            <person name="Sullivan S."/>
            <person name="Sone E.D."/>
            <person name="Koren S."/>
            <person name="Silverstein K.A.T."/>
            <person name="Beckman K.B."/>
            <person name="Gohl D.M."/>
        </authorList>
    </citation>
    <scope>NUCLEOTIDE SEQUENCE</scope>
    <source>
        <strain evidence="1">Duluth1</strain>
        <tissue evidence="1">Whole animal</tissue>
    </source>
</reference>
<dbReference type="AlphaFoldDB" id="A0A9D4ENI4"/>
<sequence length="69" mass="7782">MSGYADHSDALDPKYGDPFPVPIVMATEETLKGYGTIVTNFDETKVEITPWPVKGKPFSRIFMLQNLLY</sequence>
<name>A0A9D4ENI4_DREPO</name>
<accession>A0A9D4ENI4</accession>
<reference evidence="1" key="2">
    <citation type="submission" date="2020-11" db="EMBL/GenBank/DDBJ databases">
        <authorList>
            <person name="McCartney M.A."/>
            <person name="Auch B."/>
            <person name="Kono T."/>
            <person name="Mallez S."/>
            <person name="Becker A."/>
            <person name="Gohl D.M."/>
            <person name="Silverstein K.A.T."/>
            <person name="Koren S."/>
            <person name="Bechman K.B."/>
            <person name="Herman A."/>
            <person name="Abrahante J.E."/>
            <person name="Garbe J."/>
        </authorList>
    </citation>
    <scope>NUCLEOTIDE SEQUENCE</scope>
    <source>
        <strain evidence="1">Duluth1</strain>
        <tissue evidence="1">Whole animal</tissue>
    </source>
</reference>
<keyword evidence="2" id="KW-1185">Reference proteome</keyword>
<dbReference type="Proteomes" id="UP000828390">
    <property type="component" value="Unassembled WGS sequence"/>
</dbReference>
<dbReference type="EMBL" id="JAIWYP010000008">
    <property type="protein sequence ID" value="KAH3783220.1"/>
    <property type="molecule type" value="Genomic_DNA"/>
</dbReference>
<organism evidence="1 2">
    <name type="scientific">Dreissena polymorpha</name>
    <name type="common">Zebra mussel</name>
    <name type="synonym">Mytilus polymorpha</name>
    <dbReference type="NCBI Taxonomy" id="45954"/>
    <lineage>
        <taxon>Eukaryota</taxon>
        <taxon>Metazoa</taxon>
        <taxon>Spiralia</taxon>
        <taxon>Lophotrochozoa</taxon>
        <taxon>Mollusca</taxon>
        <taxon>Bivalvia</taxon>
        <taxon>Autobranchia</taxon>
        <taxon>Heteroconchia</taxon>
        <taxon>Euheterodonta</taxon>
        <taxon>Imparidentia</taxon>
        <taxon>Neoheterodontei</taxon>
        <taxon>Myida</taxon>
        <taxon>Dreissenoidea</taxon>
        <taxon>Dreissenidae</taxon>
        <taxon>Dreissena</taxon>
    </lineage>
</organism>
<evidence type="ECO:0000313" key="1">
    <source>
        <dbReference type="EMBL" id="KAH3783220.1"/>
    </source>
</evidence>
<comment type="caution">
    <text evidence="1">The sequence shown here is derived from an EMBL/GenBank/DDBJ whole genome shotgun (WGS) entry which is preliminary data.</text>
</comment>
<gene>
    <name evidence="1" type="ORF">DPMN_161152</name>
</gene>
<proteinExistence type="predicted"/>